<evidence type="ECO:0000313" key="3">
    <source>
        <dbReference type="EMBL" id="RUR28093.1"/>
    </source>
</evidence>
<dbReference type="Gene3D" id="3.20.20.70">
    <property type="entry name" value="Aldolase class I"/>
    <property type="match status" value="1"/>
</dbReference>
<organism evidence="3 4">
    <name type="scientific">Vreelandella nanhaiensis</name>
    <dbReference type="NCBI Taxonomy" id="1258546"/>
    <lineage>
        <taxon>Bacteria</taxon>
        <taxon>Pseudomonadati</taxon>
        <taxon>Pseudomonadota</taxon>
        <taxon>Gammaproteobacteria</taxon>
        <taxon>Oceanospirillales</taxon>
        <taxon>Halomonadaceae</taxon>
        <taxon>Vreelandella</taxon>
    </lineage>
</organism>
<proteinExistence type="predicted"/>
<dbReference type="OrthoDB" id="9770452at2"/>
<accession>A0A3S0YE95</accession>
<gene>
    <name evidence="3" type="ORF">ELY38_17100</name>
</gene>
<dbReference type="AlphaFoldDB" id="A0A3S0YE95"/>
<protein>
    <recommendedName>
        <fullName evidence="2">FMN-dependent dehydrogenase domain-containing protein</fullName>
    </recommendedName>
</protein>
<dbReference type="Proteomes" id="UP000287023">
    <property type="component" value="Unassembled WGS sequence"/>
</dbReference>
<dbReference type="Pfam" id="PF01070">
    <property type="entry name" value="FMN_dh"/>
    <property type="match status" value="1"/>
</dbReference>
<comment type="caution">
    <text evidence="3">The sequence shown here is derived from an EMBL/GenBank/DDBJ whole genome shotgun (WGS) entry which is preliminary data.</text>
</comment>
<sequence length="71" mass="8081">MNIHNLGRIAKKKLPNFVFEYVDGGSDDEHTLRRNRAVFVQYLFEPKIMTNVDTQNFLIAAFGVAPISSKP</sequence>
<feature type="domain" description="FMN-dependent dehydrogenase" evidence="2">
    <location>
        <begin position="10"/>
        <end position="63"/>
    </location>
</feature>
<dbReference type="InterPro" id="IPR000262">
    <property type="entry name" value="FMN-dep_DH"/>
</dbReference>
<dbReference type="GO" id="GO:0016491">
    <property type="term" value="F:oxidoreductase activity"/>
    <property type="evidence" value="ECO:0007669"/>
    <property type="project" value="InterPro"/>
</dbReference>
<reference evidence="3 4" key="1">
    <citation type="submission" date="2018-12" db="EMBL/GenBank/DDBJ databases">
        <title>three novel Halomonas strain isolated from plants.</title>
        <authorList>
            <person name="Sun C."/>
        </authorList>
    </citation>
    <scope>NUCLEOTIDE SEQUENCE [LARGE SCALE GENOMIC DNA]</scope>
    <source>
        <strain evidence="3 4">JCM 18142</strain>
    </source>
</reference>
<dbReference type="EMBL" id="RZHF01000028">
    <property type="protein sequence ID" value="RUR28093.1"/>
    <property type="molecule type" value="Genomic_DNA"/>
</dbReference>
<evidence type="ECO:0000256" key="1">
    <source>
        <dbReference type="ARBA" id="ARBA00001917"/>
    </source>
</evidence>
<name>A0A3S0YE95_9GAMM</name>
<evidence type="ECO:0000259" key="2">
    <source>
        <dbReference type="Pfam" id="PF01070"/>
    </source>
</evidence>
<comment type="cofactor">
    <cofactor evidence="1">
        <name>FMN</name>
        <dbReference type="ChEBI" id="CHEBI:58210"/>
    </cofactor>
</comment>
<dbReference type="InterPro" id="IPR013785">
    <property type="entry name" value="Aldolase_TIM"/>
</dbReference>
<keyword evidence="4" id="KW-1185">Reference proteome</keyword>
<dbReference type="SUPFAM" id="SSF51395">
    <property type="entry name" value="FMN-linked oxidoreductases"/>
    <property type="match status" value="1"/>
</dbReference>
<evidence type="ECO:0000313" key="4">
    <source>
        <dbReference type="Proteomes" id="UP000287023"/>
    </source>
</evidence>